<dbReference type="PANTHER" id="PTHR11908">
    <property type="entry name" value="XANTHINE DEHYDROGENASE"/>
    <property type="match status" value="1"/>
</dbReference>
<evidence type="ECO:0000313" key="5">
    <source>
        <dbReference type="Proteomes" id="UP000292347"/>
    </source>
</evidence>
<dbReference type="Proteomes" id="UP000292347">
    <property type="component" value="Unassembled WGS sequence"/>
</dbReference>
<dbReference type="InterPro" id="IPR036856">
    <property type="entry name" value="Ald_Oxase/Xan_DH_a/b_sf"/>
</dbReference>
<dbReference type="InterPro" id="IPR037165">
    <property type="entry name" value="AldOxase/xan_DH_Mopterin-bd_sf"/>
</dbReference>
<dbReference type="PANTHER" id="PTHR11908:SF132">
    <property type="entry name" value="ALDEHYDE OXIDASE 1-RELATED"/>
    <property type="match status" value="1"/>
</dbReference>
<dbReference type="GO" id="GO:0016491">
    <property type="term" value="F:oxidoreductase activity"/>
    <property type="evidence" value="ECO:0007669"/>
    <property type="project" value="UniProtKB-KW"/>
</dbReference>
<feature type="domain" description="Aldehyde oxidase/xanthine dehydrogenase a/b hammerhead" evidence="3">
    <location>
        <begin position="53"/>
        <end position="168"/>
    </location>
</feature>
<name>A0A4Q2IL14_9SPHN</name>
<dbReference type="Pfam" id="PF20256">
    <property type="entry name" value="MoCoBD_2"/>
    <property type="match status" value="1"/>
</dbReference>
<organism evidence="4 5">
    <name type="scientific">Sphingomonas desiccabilis</name>
    <dbReference type="NCBI Taxonomy" id="429134"/>
    <lineage>
        <taxon>Bacteria</taxon>
        <taxon>Pseudomonadati</taxon>
        <taxon>Pseudomonadota</taxon>
        <taxon>Alphaproteobacteria</taxon>
        <taxon>Sphingomonadales</taxon>
        <taxon>Sphingomonadaceae</taxon>
        <taxon>Sphingomonas</taxon>
    </lineage>
</organism>
<keyword evidence="5" id="KW-1185">Reference proteome</keyword>
<evidence type="ECO:0000259" key="3">
    <source>
        <dbReference type="SMART" id="SM01008"/>
    </source>
</evidence>
<keyword evidence="2" id="KW-0560">Oxidoreductase</keyword>
<dbReference type="SUPFAM" id="SSF56003">
    <property type="entry name" value="Molybdenum cofactor-binding domain"/>
    <property type="match status" value="1"/>
</dbReference>
<evidence type="ECO:0000256" key="1">
    <source>
        <dbReference type="ARBA" id="ARBA00022505"/>
    </source>
</evidence>
<dbReference type="SMART" id="SM01008">
    <property type="entry name" value="Ald_Xan_dh_C"/>
    <property type="match status" value="1"/>
</dbReference>
<dbReference type="Pfam" id="PF02738">
    <property type="entry name" value="MoCoBD_1"/>
    <property type="match status" value="1"/>
</dbReference>
<dbReference type="Gene3D" id="3.30.365.10">
    <property type="entry name" value="Aldehyde oxidase/xanthine dehydrogenase, molybdopterin binding domain"/>
    <property type="match status" value="4"/>
</dbReference>
<dbReference type="InterPro" id="IPR016208">
    <property type="entry name" value="Ald_Oxase/xanthine_DH-like"/>
</dbReference>
<evidence type="ECO:0000313" key="4">
    <source>
        <dbReference type="EMBL" id="RXZ29948.1"/>
    </source>
</evidence>
<dbReference type="InterPro" id="IPR000674">
    <property type="entry name" value="Ald_Oxase/Xan_DH_a/b"/>
</dbReference>
<accession>A0A4Q2IL14</accession>
<dbReference type="SUPFAM" id="SSF54665">
    <property type="entry name" value="CO dehydrogenase molybdoprotein N-domain-like"/>
    <property type="match status" value="1"/>
</dbReference>
<gene>
    <name evidence="4" type="ORF">EO081_16545</name>
</gene>
<reference evidence="4 5" key="1">
    <citation type="submission" date="2019-01" db="EMBL/GenBank/DDBJ databases">
        <title>Sphingomonas mucosissima sp. nov. and Sphingomonas desiccabilis sp. nov., from biological soil crusts in the Colorado Plateau, USA.</title>
        <authorList>
            <person name="Zhu D."/>
        </authorList>
    </citation>
    <scope>NUCLEOTIDE SEQUENCE [LARGE SCALE GENOMIC DNA]</scope>
    <source>
        <strain evidence="4 5">CP1D</strain>
    </source>
</reference>
<dbReference type="AlphaFoldDB" id="A0A4Q2IL14"/>
<proteinExistence type="predicted"/>
<dbReference type="OrthoDB" id="8428274at2"/>
<evidence type="ECO:0000256" key="2">
    <source>
        <dbReference type="ARBA" id="ARBA00023002"/>
    </source>
</evidence>
<dbReference type="RefSeq" id="WP_129343535.1">
    <property type="nucleotide sequence ID" value="NZ_JACIDD010000004.1"/>
</dbReference>
<dbReference type="Pfam" id="PF01315">
    <property type="entry name" value="Ald_Xan_dh_C"/>
    <property type="match status" value="1"/>
</dbReference>
<sequence length="770" mass="82021">MSRVQNVLVGSVRTALGWVPAQWLPGGTPDPLIGRHGEIGRQASRVDGALKVQGQARFSAEVAMEGLCYAALVHSTVTRGRIARLDTAAAEAAPGVLLVVTHRNMPRVASPSLISMTDPTATGNSSLPILQDDQVHYNGQVVAAVVAETQEQADHAASLIAIDYEAAPAETRFEEAKAGARVIPSLLIERNHLSFGRAERELARSPHKVDNRYRTPWQNHNAIELHALTVAWGDDELTVHDTTQMIAAEAATLAKLFGLKREQVRVLSPFVGGGFGGKGFWDHQVAAVAAARMVGRPLRLQLSREGVYRIIGGRSPTEQRVAIGADEDGRFTALLHDGWSVMPPYGACPEAYTLGTRAAYRAKSFEILQRHVDMAVVPNTFMRAPGEAIGTFALESAVDELAHALALDPIELRLRNLPDKHPITGAPFSQHAPAKSWADGAARFGWERRSTTPGARREGEWRIGMGCGSGSFPYVRMPGAAVRLSVRHDGTASLACSGQEMGMGTATVLAQQVADRLGLPLAAVSIEIGDSALPAAPLAGGSGQTVSIAGAILAAAEKLPAELLRLAGNDSPLAGLRPGEVRLAREGLAGAEEPSRHESFRSILTRANRDEVSVTASGTPPLEMLKFAMHSTAAMFCELRVSDVTGEVRVDRLLGSFDCGAILNPRTAASQFRGGMIMGLGLALTEETLFDERSGRIMNPTLADYHVPAHMDVPEIEVMWTDIPDPRSPLGARGIGEIGITGVAAAVANAVFNATGKRVRDLPITLDKLL</sequence>
<dbReference type="InterPro" id="IPR046867">
    <property type="entry name" value="AldOxase/xan_DH_MoCoBD2"/>
</dbReference>
<dbReference type="InterPro" id="IPR008274">
    <property type="entry name" value="AldOxase/xan_DH_MoCoBD1"/>
</dbReference>
<protein>
    <submittedName>
        <fullName evidence="4">Xanthine dehydrogenase family protein molybdopterin-binding subunit</fullName>
    </submittedName>
</protein>
<dbReference type="Gene3D" id="3.90.1170.50">
    <property type="entry name" value="Aldehyde oxidase/xanthine dehydrogenase, a/b hammerhead"/>
    <property type="match status" value="1"/>
</dbReference>
<dbReference type="EMBL" id="SDPT01000004">
    <property type="protein sequence ID" value="RXZ29948.1"/>
    <property type="molecule type" value="Genomic_DNA"/>
</dbReference>
<keyword evidence="1" id="KW-0500">Molybdenum</keyword>
<comment type="caution">
    <text evidence="4">The sequence shown here is derived from an EMBL/GenBank/DDBJ whole genome shotgun (WGS) entry which is preliminary data.</text>
</comment>
<dbReference type="GO" id="GO:0005506">
    <property type="term" value="F:iron ion binding"/>
    <property type="evidence" value="ECO:0007669"/>
    <property type="project" value="InterPro"/>
</dbReference>